<keyword evidence="2" id="KW-0456">Lyase</keyword>
<dbReference type="InterPro" id="IPR036409">
    <property type="entry name" value="Aldolase_II/adducin_N_sf"/>
</dbReference>
<dbReference type="GO" id="GO:0016832">
    <property type="term" value="F:aldehyde-lyase activity"/>
    <property type="evidence" value="ECO:0007669"/>
    <property type="project" value="TreeGrafter"/>
</dbReference>
<dbReference type="SUPFAM" id="SSF53639">
    <property type="entry name" value="AraD/HMP-PK domain-like"/>
    <property type="match status" value="1"/>
</dbReference>
<dbReference type="AlphaFoldDB" id="A0A5D8QD91"/>
<dbReference type="SMART" id="SM01007">
    <property type="entry name" value="Aldolase_II"/>
    <property type="match status" value="1"/>
</dbReference>
<keyword evidence="5" id="KW-1185">Reference proteome</keyword>
<proteinExistence type="predicted"/>
<evidence type="ECO:0000313" key="4">
    <source>
        <dbReference type="EMBL" id="TZE81503.1"/>
    </source>
</evidence>
<dbReference type="Proteomes" id="UP000322976">
    <property type="component" value="Unassembled WGS sequence"/>
</dbReference>
<dbReference type="PANTHER" id="PTHR22789:SF0">
    <property type="entry name" value="3-OXO-TETRONATE 4-PHOSPHATE DECARBOXYLASE-RELATED"/>
    <property type="match status" value="1"/>
</dbReference>
<organism evidence="4 5">
    <name type="scientific">Calorimonas adulescens</name>
    <dbReference type="NCBI Taxonomy" id="2606906"/>
    <lineage>
        <taxon>Bacteria</taxon>
        <taxon>Bacillati</taxon>
        <taxon>Bacillota</taxon>
        <taxon>Clostridia</taxon>
        <taxon>Thermoanaerobacterales</taxon>
        <taxon>Thermoanaerobacteraceae</taxon>
        <taxon>Calorimonas</taxon>
    </lineage>
</organism>
<dbReference type="GO" id="GO:0046872">
    <property type="term" value="F:metal ion binding"/>
    <property type="evidence" value="ECO:0007669"/>
    <property type="project" value="UniProtKB-KW"/>
</dbReference>
<dbReference type="PANTHER" id="PTHR22789">
    <property type="entry name" value="FUCULOSE PHOSPHATE ALDOLASE"/>
    <property type="match status" value="1"/>
</dbReference>
<dbReference type="InterPro" id="IPR050197">
    <property type="entry name" value="Aldolase_class_II_sugar_metab"/>
</dbReference>
<dbReference type="InterPro" id="IPR025660">
    <property type="entry name" value="Pept_his_AS"/>
</dbReference>
<evidence type="ECO:0000256" key="2">
    <source>
        <dbReference type="ARBA" id="ARBA00023239"/>
    </source>
</evidence>
<name>A0A5D8QD91_9THEO</name>
<sequence length="223" mass="24400">MLMENGLELRNKVIDIALKMSRSGMAPATWGNVSARDSETGYIFITPSGMDYNELHPEDICVVDNEGKMVEGKWKPSTETPLHLLFYRERPWIGGIVHTHSIFATAFACAGKSIPVVIATLASKVGGDVPIAPYMSSGTEEFGRNALDAMGDKTAVLLANHGVVAVGNNLDDAYTTAEIVENAAKIYVISNSIGTPLRLDDNEILNIRKKYLTKYGQRDHKEE</sequence>
<evidence type="ECO:0000313" key="5">
    <source>
        <dbReference type="Proteomes" id="UP000322976"/>
    </source>
</evidence>
<dbReference type="PROSITE" id="PS00639">
    <property type="entry name" value="THIOL_PROTEASE_HIS"/>
    <property type="match status" value="1"/>
</dbReference>
<dbReference type="Pfam" id="PF00596">
    <property type="entry name" value="Aldolase_II"/>
    <property type="match status" value="1"/>
</dbReference>
<comment type="caution">
    <text evidence="4">The sequence shown here is derived from an EMBL/GenBank/DDBJ whole genome shotgun (WGS) entry which is preliminary data.</text>
</comment>
<gene>
    <name evidence="4" type="ORF">FWJ32_09180</name>
</gene>
<protein>
    <submittedName>
        <fullName evidence="4">Class II aldolase/adducin family protein</fullName>
    </submittedName>
</protein>
<dbReference type="InterPro" id="IPR001303">
    <property type="entry name" value="Aldolase_II/adducin_N"/>
</dbReference>
<dbReference type="GO" id="GO:0019323">
    <property type="term" value="P:pentose catabolic process"/>
    <property type="evidence" value="ECO:0007669"/>
    <property type="project" value="TreeGrafter"/>
</dbReference>
<feature type="domain" description="Class II aldolase/adducin N-terminal" evidence="3">
    <location>
        <begin position="11"/>
        <end position="188"/>
    </location>
</feature>
<reference evidence="4 5" key="1">
    <citation type="submission" date="2019-08" db="EMBL/GenBank/DDBJ databases">
        <title>Calorimonas adulescens gen. nov., sp. nov., an anaerobic thermophilic bacterium from Sakhalin hot spring.</title>
        <authorList>
            <person name="Khomyakova M.A."/>
            <person name="Merkel A.Y."/>
            <person name="Novikov A."/>
            <person name="Bonch-Osmolovskaya E.A."/>
            <person name="Slobodkin A.I."/>
        </authorList>
    </citation>
    <scope>NUCLEOTIDE SEQUENCE [LARGE SCALE GENOMIC DNA]</scope>
    <source>
        <strain evidence="4 5">A05MB</strain>
    </source>
</reference>
<dbReference type="Gene3D" id="3.40.225.10">
    <property type="entry name" value="Class II aldolase/adducin N-terminal domain"/>
    <property type="match status" value="1"/>
</dbReference>
<evidence type="ECO:0000259" key="3">
    <source>
        <dbReference type="SMART" id="SM01007"/>
    </source>
</evidence>
<evidence type="ECO:0000256" key="1">
    <source>
        <dbReference type="ARBA" id="ARBA00022723"/>
    </source>
</evidence>
<dbReference type="GO" id="GO:0005829">
    <property type="term" value="C:cytosol"/>
    <property type="evidence" value="ECO:0007669"/>
    <property type="project" value="TreeGrafter"/>
</dbReference>
<accession>A0A5D8QD91</accession>
<keyword evidence="1" id="KW-0479">Metal-binding</keyword>
<dbReference type="EMBL" id="VTPS01000013">
    <property type="protein sequence ID" value="TZE81503.1"/>
    <property type="molecule type" value="Genomic_DNA"/>
</dbReference>